<dbReference type="Proteomes" id="UP001646157">
    <property type="component" value="Unassembled WGS sequence"/>
</dbReference>
<gene>
    <name evidence="2" type="ORF">JOC86_001811</name>
</gene>
<organism evidence="2 3">
    <name type="scientific">Rossellomorea pakistanensis</name>
    <dbReference type="NCBI Taxonomy" id="992288"/>
    <lineage>
        <taxon>Bacteria</taxon>
        <taxon>Bacillati</taxon>
        <taxon>Bacillota</taxon>
        <taxon>Bacilli</taxon>
        <taxon>Bacillales</taxon>
        <taxon>Bacillaceae</taxon>
        <taxon>Rossellomorea</taxon>
    </lineage>
</organism>
<keyword evidence="3" id="KW-1185">Reference proteome</keyword>
<proteinExistence type="predicted"/>
<sequence length="54" mass="6334">MIMTMFIIGYFTLLGSLYYFIFLKPTSKYKEEHQTLTNTDNKHTAIIKEANQNA</sequence>
<feature type="transmembrane region" description="Helical" evidence="1">
    <location>
        <begin position="6"/>
        <end position="23"/>
    </location>
</feature>
<accession>A0ABS2NBN0</accession>
<name>A0ABS2NBN0_9BACI</name>
<keyword evidence="1" id="KW-1133">Transmembrane helix</keyword>
<keyword evidence="1" id="KW-0812">Transmembrane</keyword>
<keyword evidence="1" id="KW-0472">Membrane</keyword>
<dbReference type="EMBL" id="JAFBDZ010000002">
    <property type="protein sequence ID" value="MBM7585269.1"/>
    <property type="molecule type" value="Genomic_DNA"/>
</dbReference>
<evidence type="ECO:0000313" key="3">
    <source>
        <dbReference type="Proteomes" id="UP001646157"/>
    </source>
</evidence>
<evidence type="ECO:0000256" key="1">
    <source>
        <dbReference type="SAM" id="Phobius"/>
    </source>
</evidence>
<evidence type="ECO:0000313" key="2">
    <source>
        <dbReference type="EMBL" id="MBM7585269.1"/>
    </source>
</evidence>
<reference evidence="2 3" key="1">
    <citation type="submission" date="2021-01" db="EMBL/GenBank/DDBJ databases">
        <title>Genomic Encyclopedia of Type Strains, Phase IV (KMG-IV): sequencing the most valuable type-strain genomes for metagenomic binning, comparative biology and taxonomic classification.</title>
        <authorList>
            <person name="Goeker M."/>
        </authorList>
    </citation>
    <scope>NUCLEOTIDE SEQUENCE [LARGE SCALE GENOMIC DNA]</scope>
    <source>
        <strain evidence="2 3">DSM 24834</strain>
    </source>
</reference>
<comment type="caution">
    <text evidence="2">The sequence shown here is derived from an EMBL/GenBank/DDBJ whole genome shotgun (WGS) entry which is preliminary data.</text>
</comment>
<dbReference type="RefSeq" id="WP_205170844.1">
    <property type="nucleotide sequence ID" value="NZ_JAFBDZ010000002.1"/>
</dbReference>
<protein>
    <submittedName>
        <fullName evidence="2">Preprotein translocase subunit YajC</fullName>
    </submittedName>
</protein>